<dbReference type="NCBIfam" id="TIGR00456">
    <property type="entry name" value="argS"/>
    <property type="match status" value="1"/>
</dbReference>
<dbReference type="InterPro" id="IPR001412">
    <property type="entry name" value="aa-tRNA-synth_I_CS"/>
</dbReference>
<name>A0ABW1J7K2_9PSEU</name>
<keyword evidence="6 9" id="KW-0648">Protein biosynthesis</keyword>
<dbReference type="InterPro" id="IPR008909">
    <property type="entry name" value="DALR_anticod-bd"/>
</dbReference>
<keyword evidence="2 9" id="KW-0963">Cytoplasm</keyword>
<dbReference type="Proteomes" id="UP001596302">
    <property type="component" value="Unassembled WGS sequence"/>
</dbReference>
<dbReference type="InterPro" id="IPR001278">
    <property type="entry name" value="Arg-tRNA-ligase"/>
</dbReference>
<comment type="subunit">
    <text evidence="9">Monomer.</text>
</comment>
<dbReference type="GO" id="GO:0004814">
    <property type="term" value="F:arginine-tRNA ligase activity"/>
    <property type="evidence" value="ECO:0007669"/>
    <property type="project" value="UniProtKB-EC"/>
</dbReference>
<dbReference type="InterPro" id="IPR009080">
    <property type="entry name" value="tRNAsynth_Ia_anticodon-bd"/>
</dbReference>
<dbReference type="SMART" id="SM00836">
    <property type="entry name" value="DALR_1"/>
    <property type="match status" value="1"/>
</dbReference>
<organism evidence="13 14">
    <name type="scientific">Pseudonocardia hispaniensis</name>
    <dbReference type="NCBI Taxonomy" id="904933"/>
    <lineage>
        <taxon>Bacteria</taxon>
        <taxon>Bacillati</taxon>
        <taxon>Actinomycetota</taxon>
        <taxon>Actinomycetes</taxon>
        <taxon>Pseudonocardiales</taxon>
        <taxon>Pseudonocardiaceae</taxon>
        <taxon>Pseudonocardia</taxon>
    </lineage>
</organism>
<dbReference type="Gene3D" id="3.40.50.620">
    <property type="entry name" value="HUPs"/>
    <property type="match status" value="1"/>
</dbReference>
<comment type="caution">
    <text evidence="13">The sequence shown here is derived from an EMBL/GenBank/DDBJ whole genome shotgun (WGS) entry which is preliminary data.</text>
</comment>
<dbReference type="EMBL" id="JBHSQW010000044">
    <property type="protein sequence ID" value="MFC5996567.1"/>
    <property type="molecule type" value="Genomic_DNA"/>
</dbReference>
<dbReference type="Gene3D" id="3.30.1360.70">
    <property type="entry name" value="Arginyl tRNA synthetase N-terminal domain"/>
    <property type="match status" value="1"/>
</dbReference>
<evidence type="ECO:0000256" key="10">
    <source>
        <dbReference type="RuleBase" id="RU363038"/>
    </source>
</evidence>
<dbReference type="EC" id="6.1.1.19" evidence="9"/>
<evidence type="ECO:0000313" key="14">
    <source>
        <dbReference type="Proteomes" id="UP001596302"/>
    </source>
</evidence>
<accession>A0ABW1J7K2</accession>
<evidence type="ECO:0000256" key="8">
    <source>
        <dbReference type="ARBA" id="ARBA00049339"/>
    </source>
</evidence>
<evidence type="ECO:0000256" key="9">
    <source>
        <dbReference type="HAMAP-Rule" id="MF_00123"/>
    </source>
</evidence>
<dbReference type="HAMAP" id="MF_00123">
    <property type="entry name" value="Arg_tRNA_synth"/>
    <property type="match status" value="1"/>
</dbReference>
<dbReference type="SUPFAM" id="SSF47323">
    <property type="entry name" value="Anticodon-binding domain of a subclass of class I aminoacyl-tRNA synthetases"/>
    <property type="match status" value="1"/>
</dbReference>
<dbReference type="Pfam" id="PF00750">
    <property type="entry name" value="tRNA-synt_1d"/>
    <property type="match status" value="2"/>
</dbReference>
<dbReference type="SUPFAM" id="SSF55190">
    <property type="entry name" value="Arginyl-tRNA synthetase (ArgRS), N-terminal 'additional' domain"/>
    <property type="match status" value="1"/>
</dbReference>
<dbReference type="Pfam" id="PF03485">
    <property type="entry name" value="Arg_tRNA_synt_N"/>
    <property type="match status" value="1"/>
</dbReference>
<proteinExistence type="inferred from homology"/>
<evidence type="ECO:0000256" key="7">
    <source>
        <dbReference type="ARBA" id="ARBA00023146"/>
    </source>
</evidence>
<keyword evidence="14" id="KW-1185">Reference proteome</keyword>
<feature type="domain" description="Arginyl tRNA synthetase N-terminal" evidence="12">
    <location>
        <begin position="4"/>
        <end position="93"/>
    </location>
</feature>
<comment type="subcellular location">
    <subcellularLocation>
        <location evidence="9">Cytoplasm</location>
    </subcellularLocation>
</comment>
<comment type="catalytic activity">
    <reaction evidence="8 9">
        <text>tRNA(Arg) + L-arginine + ATP = L-arginyl-tRNA(Arg) + AMP + diphosphate</text>
        <dbReference type="Rhea" id="RHEA:20301"/>
        <dbReference type="Rhea" id="RHEA-COMP:9658"/>
        <dbReference type="Rhea" id="RHEA-COMP:9673"/>
        <dbReference type="ChEBI" id="CHEBI:30616"/>
        <dbReference type="ChEBI" id="CHEBI:32682"/>
        <dbReference type="ChEBI" id="CHEBI:33019"/>
        <dbReference type="ChEBI" id="CHEBI:78442"/>
        <dbReference type="ChEBI" id="CHEBI:78513"/>
        <dbReference type="ChEBI" id="CHEBI:456215"/>
        <dbReference type="EC" id="6.1.1.19"/>
    </reaction>
</comment>
<dbReference type="InterPro" id="IPR036695">
    <property type="entry name" value="Arg-tRNA-synth_N_sf"/>
</dbReference>
<dbReference type="InterPro" id="IPR014729">
    <property type="entry name" value="Rossmann-like_a/b/a_fold"/>
</dbReference>
<dbReference type="RefSeq" id="WP_379587315.1">
    <property type="nucleotide sequence ID" value="NZ_JBHSQW010000044.1"/>
</dbReference>
<keyword evidence="3 9" id="KW-0436">Ligase</keyword>
<dbReference type="Pfam" id="PF05746">
    <property type="entry name" value="DALR_1"/>
    <property type="match status" value="1"/>
</dbReference>
<dbReference type="PROSITE" id="PS00178">
    <property type="entry name" value="AA_TRNA_LIGASE_I"/>
    <property type="match status" value="1"/>
</dbReference>
<keyword evidence="4 9" id="KW-0547">Nucleotide-binding</keyword>
<evidence type="ECO:0000256" key="5">
    <source>
        <dbReference type="ARBA" id="ARBA00022840"/>
    </source>
</evidence>
<evidence type="ECO:0000259" key="12">
    <source>
        <dbReference type="SMART" id="SM01016"/>
    </source>
</evidence>
<dbReference type="InterPro" id="IPR005148">
    <property type="entry name" value="Arg-tRNA-synth_N"/>
</dbReference>
<feature type="short sequence motif" description="'HIGH' region" evidence="9">
    <location>
        <begin position="130"/>
        <end position="140"/>
    </location>
</feature>
<comment type="similarity">
    <text evidence="1 9 10">Belongs to the class-I aminoacyl-tRNA synthetase family.</text>
</comment>
<evidence type="ECO:0000256" key="6">
    <source>
        <dbReference type="ARBA" id="ARBA00022917"/>
    </source>
</evidence>
<dbReference type="CDD" id="cd07956">
    <property type="entry name" value="Anticodon_Ia_Arg"/>
    <property type="match status" value="1"/>
</dbReference>
<dbReference type="CDD" id="cd00671">
    <property type="entry name" value="ArgRS_core"/>
    <property type="match status" value="1"/>
</dbReference>
<dbReference type="PRINTS" id="PR01038">
    <property type="entry name" value="TRNASYNTHARG"/>
</dbReference>
<dbReference type="SUPFAM" id="SSF52374">
    <property type="entry name" value="Nucleotidylyl transferase"/>
    <property type="match status" value="1"/>
</dbReference>
<evidence type="ECO:0000256" key="1">
    <source>
        <dbReference type="ARBA" id="ARBA00005594"/>
    </source>
</evidence>
<dbReference type="PANTHER" id="PTHR11956:SF5">
    <property type="entry name" value="ARGININE--TRNA LIGASE, CYTOPLASMIC"/>
    <property type="match status" value="1"/>
</dbReference>
<evidence type="ECO:0000256" key="3">
    <source>
        <dbReference type="ARBA" id="ARBA00022598"/>
    </source>
</evidence>
<reference evidence="14" key="1">
    <citation type="journal article" date="2019" name="Int. J. Syst. Evol. Microbiol.">
        <title>The Global Catalogue of Microorganisms (GCM) 10K type strain sequencing project: providing services to taxonomists for standard genome sequencing and annotation.</title>
        <authorList>
            <consortium name="The Broad Institute Genomics Platform"/>
            <consortium name="The Broad Institute Genome Sequencing Center for Infectious Disease"/>
            <person name="Wu L."/>
            <person name="Ma J."/>
        </authorList>
    </citation>
    <scope>NUCLEOTIDE SEQUENCE [LARGE SCALE GENOMIC DNA]</scope>
    <source>
        <strain evidence="14">CCM 8391</strain>
    </source>
</reference>
<keyword evidence="5 9" id="KW-0067">ATP-binding</keyword>
<dbReference type="SMART" id="SM01016">
    <property type="entry name" value="Arg_tRNA_synt_N"/>
    <property type="match status" value="1"/>
</dbReference>
<keyword evidence="7 9" id="KW-0030">Aminoacyl-tRNA synthetase</keyword>
<evidence type="ECO:0000256" key="4">
    <source>
        <dbReference type="ARBA" id="ARBA00022741"/>
    </source>
</evidence>
<gene>
    <name evidence="9 13" type="primary">argS</name>
    <name evidence="13" type="ORF">ACFQE5_20380</name>
</gene>
<dbReference type="PANTHER" id="PTHR11956">
    <property type="entry name" value="ARGINYL-TRNA SYNTHETASE"/>
    <property type="match status" value="1"/>
</dbReference>
<evidence type="ECO:0000313" key="13">
    <source>
        <dbReference type="EMBL" id="MFC5996567.1"/>
    </source>
</evidence>
<evidence type="ECO:0000259" key="11">
    <source>
        <dbReference type="SMART" id="SM00836"/>
    </source>
</evidence>
<evidence type="ECO:0000256" key="2">
    <source>
        <dbReference type="ARBA" id="ARBA00022490"/>
    </source>
</evidence>
<dbReference type="InterPro" id="IPR035684">
    <property type="entry name" value="ArgRS_core"/>
</dbReference>
<sequence>MTPDALADLVRAAAQDVLATRGLDVSALPSDVGVERPRNPEHGDYATNVAMRTAKKAGVNPRELAGWLAEDLATRPGIASAEVAGPGFLNLRLAADAQGALVGAVLAAGATYGTGDDFAGRAVNLEFVSANPTGPLHLGHTRWAAVGDALGRVLAARGAKVTREYYFNDAGGQIDRFVESLVAAASGKPTPENGYGGAYIAEIAARVVAAEPGALDLPVAERDETFRRVGVHLMFDEIKRALHAFGTDFDVWFHEKSLHDSGAVDAAVERLKDSGNLYQKDGAWWLRSTDQGDDKDRVVIKSDGTPAYIAGDLAYYLDKRARGFDLCIYMLGADHHGYIARLRAAAAAYGDDPNTVEVLIGQMVNLFRHGEPVRMSKRAGTAVSMDDLVEAVGVDAARYALIRSSVDSTLDIDLDLLVKRSNDNPVFYVQYAHARLASLARNAADLGVEPGEAYGLLEHPREGELIRTIGEFGEVVRAAAELREPHRIARYLESLASAYHRFYDTCRVLPMGDEETTDLHRARLALSVAARQVLANGLALLGVTAPERM</sequence>
<dbReference type="Gene3D" id="1.10.730.10">
    <property type="entry name" value="Isoleucyl-tRNA Synthetase, Domain 1"/>
    <property type="match status" value="1"/>
</dbReference>
<feature type="domain" description="DALR anticodon binding" evidence="11">
    <location>
        <begin position="429"/>
        <end position="549"/>
    </location>
</feature>
<protein>
    <recommendedName>
        <fullName evidence="9">Arginine--tRNA ligase</fullName>
        <ecNumber evidence="9">6.1.1.19</ecNumber>
    </recommendedName>
    <alternativeName>
        <fullName evidence="9">Arginyl-tRNA synthetase</fullName>
        <shortName evidence="9">ArgRS</shortName>
    </alternativeName>
</protein>